<evidence type="ECO:0000256" key="1">
    <source>
        <dbReference type="SAM" id="MobiDB-lite"/>
    </source>
</evidence>
<proteinExistence type="predicted"/>
<name>A0A427YGY0_9TREE</name>
<feature type="region of interest" description="Disordered" evidence="1">
    <location>
        <begin position="1"/>
        <end position="70"/>
    </location>
</feature>
<dbReference type="Pfam" id="PF04119">
    <property type="entry name" value="HSP9_HSP12"/>
    <property type="match status" value="1"/>
</dbReference>
<dbReference type="Gene3D" id="6.10.250.2440">
    <property type="match status" value="2"/>
</dbReference>
<dbReference type="AlphaFoldDB" id="A0A427YGY0"/>
<dbReference type="InterPro" id="IPR007250">
    <property type="entry name" value="HSP9_HSP12"/>
</dbReference>
<sequence>MSDTGRQSLTDKIGSAAKPDSEKTYLEQATDFVKGKADSVASAVQPQQEKSTTQKIGDAVTGDNRNKDIA</sequence>
<feature type="compositionally biased region" description="Polar residues" evidence="1">
    <location>
        <begin position="42"/>
        <end position="55"/>
    </location>
</feature>
<dbReference type="Proteomes" id="UP000279259">
    <property type="component" value="Unassembled WGS sequence"/>
</dbReference>
<dbReference type="STRING" id="1890683.A0A427YGY0"/>
<feature type="compositionally biased region" description="Polar residues" evidence="1">
    <location>
        <begin position="1"/>
        <end position="10"/>
    </location>
</feature>
<dbReference type="OrthoDB" id="2348401at2759"/>
<accession>A0A427YGY0</accession>
<protein>
    <submittedName>
        <fullName evidence="2">Uncharacterized protein</fullName>
    </submittedName>
</protein>
<evidence type="ECO:0000313" key="3">
    <source>
        <dbReference type="Proteomes" id="UP000279259"/>
    </source>
</evidence>
<dbReference type="EMBL" id="RSCD01000011">
    <property type="protein sequence ID" value="RSH90194.1"/>
    <property type="molecule type" value="Genomic_DNA"/>
</dbReference>
<dbReference type="PIRSF" id="PIRSF002590">
    <property type="entry name" value="HSP9/HSP12_fun"/>
    <property type="match status" value="1"/>
</dbReference>
<keyword evidence="3" id="KW-1185">Reference proteome</keyword>
<gene>
    <name evidence="2" type="ORF">EHS25_001528</name>
</gene>
<comment type="caution">
    <text evidence="2">The sequence shown here is derived from an EMBL/GenBank/DDBJ whole genome shotgun (WGS) entry which is preliminary data.</text>
</comment>
<organism evidence="2 3">
    <name type="scientific">Saitozyma podzolica</name>
    <dbReference type="NCBI Taxonomy" id="1890683"/>
    <lineage>
        <taxon>Eukaryota</taxon>
        <taxon>Fungi</taxon>
        <taxon>Dikarya</taxon>
        <taxon>Basidiomycota</taxon>
        <taxon>Agaricomycotina</taxon>
        <taxon>Tremellomycetes</taxon>
        <taxon>Tremellales</taxon>
        <taxon>Trimorphomycetaceae</taxon>
        <taxon>Saitozyma</taxon>
    </lineage>
</organism>
<reference evidence="2 3" key="1">
    <citation type="submission" date="2018-11" db="EMBL/GenBank/DDBJ databases">
        <title>Genome sequence of Saitozyma podzolica DSM 27192.</title>
        <authorList>
            <person name="Aliyu H."/>
            <person name="Gorte O."/>
            <person name="Ochsenreither K."/>
        </authorList>
    </citation>
    <scope>NUCLEOTIDE SEQUENCE [LARGE SCALE GENOMIC DNA]</scope>
    <source>
        <strain evidence="2 3">DSM 27192</strain>
    </source>
</reference>
<evidence type="ECO:0000313" key="2">
    <source>
        <dbReference type="EMBL" id="RSH90194.1"/>
    </source>
</evidence>